<dbReference type="EMBL" id="JBFOLK010000004">
    <property type="protein sequence ID" value="KAL2519215.1"/>
    <property type="molecule type" value="Genomic_DNA"/>
</dbReference>
<dbReference type="Pfam" id="PF04564">
    <property type="entry name" value="U-box"/>
    <property type="match status" value="1"/>
</dbReference>
<dbReference type="GO" id="GO:0016740">
    <property type="term" value="F:transferase activity"/>
    <property type="evidence" value="ECO:0007669"/>
    <property type="project" value="UniProtKB-KW"/>
</dbReference>
<accession>A0ABD1U3M6</accession>
<comment type="pathway">
    <text evidence="1">Protein modification; protein ubiquitination.</text>
</comment>
<protein>
    <submittedName>
        <fullName evidence="4">U-box domain-containing protein 42</fullName>
    </submittedName>
</protein>
<dbReference type="SUPFAM" id="SSF57850">
    <property type="entry name" value="RING/U-box"/>
    <property type="match status" value="1"/>
</dbReference>
<evidence type="ECO:0000256" key="2">
    <source>
        <dbReference type="ARBA" id="ARBA00022679"/>
    </source>
</evidence>
<dbReference type="Gene3D" id="3.30.40.10">
    <property type="entry name" value="Zinc/RING finger domain, C3HC4 (zinc finger)"/>
    <property type="match status" value="1"/>
</dbReference>
<evidence type="ECO:0000313" key="4">
    <source>
        <dbReference type="EMBL" id="KAL2519215.1"/>
    </source>
</evidence>
<proteinExistence type="predicted"/>
<dbReference type="Proteomes" id="UP001604336">
    <property type="component" value="Unassembled WGS sequence"/>
</dbReference>
<keyword evidence="5" id="KW-1185">Reference proteome</keyword>
<evidence type="ECO:0000313" key="5">
    <source>
        <dbReference type="Proteomes" id="UP001604336"/>
    </source>
</evidence>
<dbReference type="PANTHER" id="PTHR45958:SF4">
    <property type="entry name" value="U-BOX DOMAIN-CONTAINING PROTEIN 42-RELATED"/>
    <property type="match status" value="1"/>
</dbReference>
<name>A0ABD1U3M6_9LAMI</name>
<keyword evidence="2" id="KW-0808">Transferase</keyword>
<dbReference type="PANTHER" id="PTHR45958">
    <property type="entry name" value="RING-TYPE E3 UBIQUITIN TRANSFERASE"/>
    <property type="match status" value="1"/>
</dbReference>
<dbReference type="InterPro" id="IPR052608">
    <property type="entry name" value="U-box_domain_protein"/>
</dbReference>
<sequence length="295" mass="33339">MSGISSEWSKLEEDKNPIESLAESLLAAISEAIKSVASIEIEKENFIEIGCFLYRASMVIMEFHINKNSPTNVIEILVSLSISVDKAKNSALELQKNVHTIQSSEVRNILEQLQGVMRNIGDNLNLVPLSTYEDQEYAEKAAKALSKEIKAAYFVVGQSRVVESKEQPQILSSLDISREYKMDTDLYSTDVEISAVNLQLSGNLESRKSRDKNDYESWSAGSLMSLPQMAQYMEPLYETFFCPLTKKIMDDPVTIESGVTYERTAILERFHKFKNTEEIVCPKSGTEAKEHKFEH</sequence>
<feature type="domain" description="U-box" evidence="3">
    <location>
        <begin position="235"/>
        <end position="295"/>
    </location>
</feature>
<dbReference type="InterPro" id="IPR013083">
    <property type="entry name" value="Znf_RING/FYVE/PHD"/>
</dbReference>
<organism evidence="4 5">
    <name type="scientific">Abeliophyllum distichum</name>
    <dbReference type="NCBI Taxonomy" id="126358"/>
    <lineage>
        <taxon>Eukaryota</taxon>
        <taxon>Viridiplantae</taxon>
        <taxon>Streptophyta</taxon>
        <taxon>Embryophyta</taxon>
        <taxon>Tracheophyta</taxon>
        <taxon>Spermatophyta</taxon>
        <taxon>Magnoliopsida</taxon>
        <taxon>eudicotyledons</taxon>
        <taxon>Gunneridae</taxon>
        <taxon>Pentapetalae</taxon>
        <taxon>asterids</taxon>
        <taxon>lamiids</taxon>
        <taxon>Lamiales</taxon>
        <taxon>Oleaceae</taxon>
        <taxon>Forsythieae</taxon>
        <taxon>Abeliophyllum</taxon>
    </lineage>
</organism>
<comment type="caution">
    <text evidence="4">The sequence shown here is derived from an EMBL/GenBank/DDBJ whole genome shotgun (WGS) entry which is preliminary data.</text>
</comment>
<evidence type="ECO:0000259" key="3">
    <source>
        <dbReference type="PROSITE" id="PS51698"/>
    </source>
</evidence>
<dbReference type="InterPro" id="IPR003613">
    <property type="entry name" value="Ubox_domain"/>
</dbReference>
<gene>
    <name evidence="4" type="ORF">Adt_15462</name>
</gene>
<dbReference type="SMART" id="SM00504">
    <property type="entry name" value="Ubox"/>
    <property type="match status" value="1"/>
</dbReference>
<reference evidence="5" key="1">
    <citation type="submission" date="2024-07" db="EMBL/GenBank/DDBJ databases">
        <title>Two chromosome-level genome assemblies of Korean endemic species Abeliophyllum distichum and Forsythia ovata (Oleaceae).</title>
        <authorList>
            <person name="Jang H."/>
        </authorList>
    </citation>
    <scope>NUCLEOTIDE SEQUENCE [LARGE SCALE GENOMIC DNA]</scope>
</reference>
<dbReference type="PROSITE" id="PS51698">
    <property type="entry name" value="U_BOX"/>
    <property type="match status" value="1"/>
</dbReference>
<evidence type="ECO:0000256" key="1">
    <source>
        <dbReference type="ARBA" id="ARBA00004906"/>
    </source>
</evidence>
<dbReference type="AlphaFoldDB" id="A0ABD1U3M6"/>